<feature type="domain" description="Centrosomal protein CEP104 N-terminal" evidence="2">
    <location>
        <begin position="42"/>
        <end position="151"/>
    </location>
</feature>
<accession>A0A024V3M1</accession>
<reference evidence="4 5" key="1">
    <citation type="submission" date="2013-02" db="EMBL/GenBank/DDBJ databases">
        <title>The Genome Annotation of Plasmodium falciparum Vietnam Oak-Knoll (FVO).</title>
        <authorList>
            <consortium name="The Broad Institute Genome Sequencing Platform"/>
            <consortium name="The Broad Institute Genome Sequencing Center for Infectious Disease"/>
            <person name="Neafsey D."/>
            <person name="Hoffman S."/>
            <person name="Volkman S."/>
            <person name="Rosenthal P."/>
            <person name="Walker B."/>
            <person name="Young S.K."/>
            <person name="Zeng Q."/>
            <person name="Gargeya S."/>
            <person name="Fitzgerald M."/>
            <person name="Haas B."/>
            <person name="Abouelleil A."/>
            <person name="Allen A.W."/>
            <person name="Alvarado L."/>
            <person name="Arachchi H.M."/>
            <person name="Berlin A.M."/>
            <person name="Chapman S.B."/>
            <person name="Gainer-Dewar J."/>
            <person name="Goldberg J."/>
            <person name="Griggs A."/>
            <person name="Gujja S."/>
            <person name="Hansen M."/>
            <person name="Howarth C."/>
            <person name="Imamovic A."/>
            <person name="Ireland A."/>
            <person name="Larimer J."/>
            <person name="McCowan C."/>
            <person name="Murphy C."/>
            <person name="Pearson M."/>
            <person name="Poon T.W."/>
            <person name="Priest M."/>
            <person name="Roberts A."/>
            <person name="Saif S."/>
            <person name="Shea T."/>
            <person name="Sisk P."/>
            <person name="Sykes S."/>
            <person name="Wortman J."/>
            <person name="Nusbaum C."/>
            <person name="Birren B."/>
        </authorList>
    </citation>
    <scope>NUCLEOTIDE SEQUENCE [LARGE SCALE GENOMIC DNA]</scope>
    <source>
        <strain evidence="5">Vietnam Oak-Knoll (FVO)</strain>
    </source>
</reference>
<dbReference type="SUPFAM" id="SSF48371">
    <property type="entry name" value="ARM repeat"/>
    <property type="match status" value="1"/>
</dbReference>
<evidence type="ECO:0000259" key="2">
    <source>
        <dbReference type="Pfam" id="PF21038"/>
    </source>
</evidence>
<gene>
    <name evidence="4" type="ORF">PFFVO_03582</name>
</gene>
<evidence type="ECO:0000313" key="5">
    <source>
        <dbReference type="Proteomes" id="UP000030690"/>
    </source>
</evidence>
<proteinExistence type="predicted"/>
<dbReference type="EMBL" id="KI925121">
    <property type="protein sequence ID" value="ETW17431.1"/>
    <property type="molecule type" value="Genomic_DNA"/>
</dbReference>
<evidence type="ECO:0000313" key="4">
    <source>
        <dbReference type="EMBL" id="ETW17431.1"/>
    </source>
</evidence>
<dbReference type="Pfam" id="PF21038">
    <property type="entry name" value="CEP104_N"/>
    <property type="match status" value="1"/>
</dbReference>
<name>A0A024V3M1_PLAFA</name>
<organism evidence="4 5">
    <name type="scientific">Plasmodium falciparum Vietnam Oak-Knoll</name>
    <name type="common">FVO</name>
    <dbReference type="NCBI Taxonomy" id="1036723"/>
    <lineage>
        <taxon>Eukaryota</taxon>
        <taxon>Sar</taxon>
        <taxon>Alveolata</taxon>
        <taxon>Apicomplexa</taxon>
        <taxon>Aconoidasida</taxon>
        <taxon>Haemosporida</taxon>
        <taxon>Plasmodiidae</taxon>
        <taxon>Plasmodium</taxon>
        <taxon>Plasmodium (Laverania)</taxon>
    </lineage>
</organism>
<sequence>MESQDKENLKLKYKILSISSNDKHHDVINLLKNTGNEIFNPWLSEQNCTYPQEIVLQTKSAKIKYLEFLCHEYCITKKIEIFVSNNNIDYSKVGFFRFNDNFSTNYCARELKYVYLPCTIKCAYIKLKFYNPYHNYLNKYSQIGLYCLNIIPEEFPSNVLSETITTSHKLTSLVNKKNINYNNNLINNNEKLKKKELNKYDSNISDNNISEMNPVYSHNWGNYRRSYSYKRDKNKINTLYEKLENKIKCFEKLKGECVVKEEFNKANELKKIVNIFIFLKNVITFLKGKKSKYVKEENYGKAKKLKEKEIKIKIIIQNIEELKVIHNSSKKWYYEWLVLYYKELELHEKEINKIMSNENIKNIKKICGIVDQDIDTNDDNDIDLNNILIFIGSDNDKQREMGYDMAYKPFEFHEKTKKKNVWYNNIESLCLIIKSGISDNSYYIFVKSVVILEKMLIMFQHYFLKMDNNTFVENSTNEKNVKYLNFIISSLLKRLDDSNLDIVDISIKTIMMMLHNKFTSFKNVFSIILSMLFYFFSNDTTSEVNEKIIVSLMSFYYSLINKYYTSVKEDINLKKVLEIILMFLEVNVEAIKQTALDFFVNMYNIVENRDELFEEFLLNVSSETKSLIIKRINENEKKKSDELENFNDEKKEEIELMFQKSNFLKDNKEFIKENTCLNKSLLKVKDSITSEKNNIDKSEQIKDLIKNTIENKEKENYTSLNKIEKDIKLVDINSKDSLEEKSNSKKNIAEDVECEHLKADDGKKEEDEKPCLNNLGSFQKREDLINDQENKNINIKNEEKSTIQIDNTVNKSESMEDYKKLDENEEPYVPPFTCKYCFRTDETFTEIGLEKHWIKNCPMLCACPNCFLIVELVVIHDHFISECSHSYMYTPCEYCNKIVKQNLLDTHVMSECKGKKTEYLSCYYCSLCIESFEIDKWRDHFLSCSKNPRLLQ</sequence>
<dbReference type="Pfam" id="PF21039">
    <property type="entry name" value="CEP104_ZnF"/>
    <property type="match status" value="1"/>
</dbReference>
<dbReference type="SUPFAM" id="SSF49785">
    <property type="entry name" value="Galactose-binding domain-like"/>
    <property type="match status" value="1"/>
</dbReference>
<protein>
    <recommendedName>
        <fullName evidence="6">TOG domain-containing protein</fullName>
    </recommendedName>
</protein>
<reference evidence="4 5" key="2">
    <citation type="submission" date="2013-02" db="EMBL/GenBank/DDBJ databases">
        <title>The Genome Sequence of Plasmodium falciparum Vietnam Oak-Knoll (FVO).</title>
        <authorList>
            <consortium name="The Broad Institute Genome Sequencing Platform"/>
            <consortium name="The Broad Institute Genome Sequencing Center for Infectious Disease"/>
            <person name="Neafsey D."/>
            <person name="Cheeseman I."/>
            <person name="Volkman S."/>
            <person name="Adams J."/>
            <person name="Walker B."/>
            <person name="Young S.K."/>
            <person name="Zeng Q."/>
            <person name="Gargeya S."/>
            <person name="Fitzgerald M."/>
            <person name="Haas B."/>
            <person name="Abouelleil A."/>
            <person name="Alvarado L."/>
            <person name="Arachchi H.M."/>
            <person name="Berlin A.M."/>
            <person name="Chapman S.B."/>
            <person name="Dewar J."/>
            <person name="Goldberg J."/>
            <person name="Griggs A."/>
            <person name="Gujja S."/>
            <person name="Hansen M."/>
            <person name="Howarth C."/>
            <person name="Imamovic A."/>
            <person name="Larimer J."/>
            <person name="McCowan C."/>
            <person name="Murphy C."/>
            <person name="Neiman D."/>
            <person name="Pearson M."/>
            <person name="Priest M."/>
            <person name="Roberts A."/>
            <person name="Saif S."/>
            <person name="Shea T."/>
            <person name="Sisk P."/>
            <person name="Sykes S."/>
            <person name="Wortman J."/>
            <person name="Nusbaum C."/>
            <person name="Birren B."/>
        </authorList>
    </citation>
    <scope>NUCLEOTIDE SEQUENCE [LARGE SCALE GENOMIC DNA]</scope>
    <source>
        <strain evidence="5">Vietnam Oak-Knoll (FVO)</strain>
    </source>
</reference>
<evidence type="ECO:0000259" key="3">
    <source>
        <dbReference type="Pfam" id="PF21039"/>
    </source>
</evidence>
<dbReference type="InterPro" id="IPR048739">
    <property type="entry name" value="CEP104_N"/>
</dbReference>
<dbReference type="InterPro" id="IPR052607">
    <property type="entry name" value="CEP104-like"/>
</dbReference>
<dbReference type="InterPro" id="IPR048738">
    <property type="entry name" value="CEP104_Znf"/>
</dbReference>
<dbReference type="InterPro" id="IPR011989">
    <property type="entry name" value="ARM-like"/>
</dbReference>
<dbReference type="OrthoDB" id="66599at2759"/>
<dbReference type="InterPro" id="IPR008979">
    <property type="entry name" value="Galactose-bd-like_sf"/>
</dbReference>
<dbReference type="InterPro" id="IPR016024">
    <property type="entry name" value="ARM-type_fold"/>
</dbReference>
<dbReference type="PANTHER" id="PTHR13371">
    <property type="entry name" value="GLYCINE-, GLUTAMATE-, THIENYLCYCLOHEXYLPIPERIDINE-BINDING PROTEIN"/>
    <property type="match status" value="1"/>
</dbReference>
<evidence type="ECO:0000256" key="1">
    <source>
        <dbReference type="SAM" id="Coils"/>
    </source>
</evidence>
<dbReference type="GO" id="GO:0005929">
    <property type="term" value="C:cilium"/>
    <property type="evidence" value="ECO:0007669"/>
    <property type="project" value="TreeGrafter"/>
</dbReference>
<dbReference type="Gene3D" id="1.25.10.10">
    <property type="entry name" value="Leucine-rich Repeat Variant"/>
    <property type="match status" value="1"/>
</dbReference>
<dbReference type="PANTHER" id="PTHR13371:SF0">
    <property type="entry name" value="CENTROSOMAL PROTEIN OF 104 KDA"/>
    <property type="match status" value="1"/>
</dbReference>
<dbReference type="FunFam" id="1.25.10.10:FF:000499">
    <property type="entry name" value="Uncharacterized protein"/>
    <property type="match status" value="1"/>
</dbReference>
<keyword evidence="1" id="KW-0175">Coiled coil</keyword>
<evidence type="ECO:0008006" key="6">
    <source>
        <dbReference type="Google" id="ProtNLM"/>
    </source>
</evidence>
<dbReference type="AlphaFoldDB" id="A0A024V3M1"/>
<feature type="coiled-coil region" evidence="1">
    <location>
        <begin position="695"/>
        <end position="755"/>
    </location>
</feature>
<dbReference type="Proteomes" id="UP000030690">
    <property type="component" value="Unassembled WGS sequence"/>
</dbReference>
<feature type="domain" description="Centrosomal protein CEP104 Zn finger" evidence="3">
    <location>
        <begin position="833"/>
        <end position="941"/>
    </location>
</feature>